<sequence length="178" mass="18507">MPRIITAPVAQATGAAADLFSRIKQAVGGVPNTYAAIGALQPAALESILNADAVLAASSLSKKETETIKLVVSIATGCDYCIGAHSAIAKVAGLSEDVVKQLRLGLPTGDAKRDALAAFVRTLASTSGTISAEQFATIKEAGYSDQQLVEISLAIAIGIFTNMFNRINDTDLDFPKIR</sequence>
<dbReference type="Gene3D" id="1.20.1290.10">
    <property type="entry name" value="AhpD-like"/>
    <property type="match status" value="1"/>
</dbReference>
<dbReference type="PANTHER" id="PTHR35446">
    <property type="entry name" value="SI:CH211-175M2.5"/>
    <property type="match status" value="1"/>
</dbReference>
<evidence type="ECO:0000313" key="2">
    <source>
        <dbReference type="EMBL" id="MDY0885087.1"/>
    </source>
</evidence>
<evidence type="ECO:0000313" key="3">
    <source>
        <dbReference type="Proteomes" id="UP001279642"/>
    </source>
</evidence>
<dbReference type="InterPro" id="IPR029032">
    <property type="entry name" value="AhpD-like"/>
</dbReference>
<dbReference type="EMBL" id="JAXCLW010000007">
    <property type="protein sequence ID" value="MDY0885087.1"/>
    <property type="molecule type" value="Genomic_DNA"/>
</dbReference>
<dbReference type="InterPro" id="IPR003779">
    <property type="entry name" value="CMD-like"/>
</dbReference>
<dbReference type="Proteomes" id="UP001279642">
    <property type="component" value="Unassembled WGS sequence"/>
</dbReference>
<proteinExistence type="predicted"/>
<comment type="caution">
    <text evidence="2">The sequence shown here is derived from an EMBL/GenBank/DDBJ whole genome shotgun (WGS) entry which is preliminary data.</text>
</comment>
<dbReference type="SUPFAM" id="SSF69118">
    <property type="entry name" value="AhpD-like"/>
    <property type="match status" value="1"/>
</dbReference>
<dbReference type="InterPro" id="IPR004675">
    <property type="entry name" value="AhpD_core"/>
</dbReference>
<gene>
    <name evidence="2" type="ORF">SMD27_19750</name>
</gene>
<feature type="domain" description="Carboxymuconolactone decarboxylase-like" evidence="1">
    <location>
        <begin position="52"/>
        <end position="102"/>
    </location>
</feature>
<keyword evidence="3" id="KW-1185">Reference proteome</keyword>
<dbReference type="NCBIfam" id="TIGR00778">
    <property type="entry name" value="ahpD_dom"/>
    <property type="match status" value="1"/>
</dbReference>
<organism evidence="2 3">
    <name type="scientific">Dongia soli</name>
    <dbReference type="NCBI Taxonomy" id="600628"/>
    <lineage>
        <taxon>Bacteria</taxon>
        <taxon>Pseudomonadati</taxon>
        <taxon>Pseudomonadota</taxon>
        <taxon>Alphaproteobacteria</taxon>
        <taxon>Rhodospirillales</taxon>
        <taxon>Dongiaceae</taxon>
        <taxon>Dongia</taxon>
    </lineage>
</organism>
<protein>
    <submittedName>
        <fullName evidence="2">Carboxymuconolactone decarboxylase family protein</fullName>
    </submittedName>
</protein>
<dbReference type="PANTHER" id="PTHR35446:SF3">
    <property type="entry name" value="CMD DOMAIN-CONTAINING PROTEIN"/>
    <property type="match status" value="1"/>
</dbReference>
<dbReference type="Pfam" id="PF02627">
    <property type="entry name" value="CMD"/>
    <property type="match status" value="1"/>
</dbReference>
<reference evidence="2 3" key="1">
    <citation type="journal article" date="2016" name="Antonie Van Leeuwenhoek">
        <title>Dongia soli sp. nov., isolated from soil from Dokdo, Korea.</title>
        <authorList>
            <person name="Kim D.U."/>
            <person name="Lee H."/>
            <person name="Kim H."/>
            <person name="Kim S.G."/>
            <person name="Ka J.O."/>
        </authorList>
    </citation>
    <scope>NUCLEOTIDE SEQUENCE [LARGE SCALE GENOMIC DNA]</scope>
    <source>
        <strain evidence="2 3">D78</strain>
    </source>
</reference>
<evidence type="ECO:0000259" key="1">
    <source>
        <dbReference type="Pfam" id="PF02627"/>
    </source>
</evidence>
<name>A0ABU5EFV5_9PROT</name>
<accession>A0ABU5EFV5</accession>
<dbReference type="RefSeq" id="WP_320510158.1">
    <property type="nucleotide sequence ID" value="NZ_JAXCLW010000007.1"/>
</dbReference>